<dbReference type="PRINTS" id="PR00846">
    <property type="entry name" value="GLHYDRLASE56"/>
</dbReference>
<dbReference type="GO" id="GO:0030214">
    <property type="term" value="P:hyaluronan catabolic process"/>
    <property type="evidence" value="ECO:0007669"/>
    <property type="project" value="TreeGrafter"/>
</dbReference>
<dbReference type="InterPro" id="IPR017853">
    <property type="entry name" value="GH"/>
</dbReference>
<accession>A0A6J2UNQ9</accession>
<dbReference type="Gene3D" id="3.20.20.70">
    <property type="entry name" value="Aldolase class I"/>
    <property type="match status" value="1"/>
</dbReference>
<evidence type="ECO:0000256" key="5">
    <source>
        <dbReference type="ARBA" id="ARBA00023295"/>
    </source>
</evidence>
<dbReference type="Pfam" id="PF01630">
    <property type="entry name" value="Glyco_hydro_56"/>
    <property type="match status" value="1"/>
</dbReference>
<dbReference type="RefSeq" id="XP_030621691.1">
    <property type="nucleotide sequence ID" value="XM_030765831.1"/>
</dbReference>
<evidence type="ECO:0000256" key="3">
    <source>
        <dbReference type="ARBA" id="ARBA00022801"/>
    </source>
</evidence>
<keyword evidence="5 10" id="KW-0326">Glycosidase</keyword>
<keyword evidence="12" id="KW-1185">Reference proteome</keyword>
<feature type="disulfide bond" evidence="9">
    <location>
        <begin position="42"/>
        <end position="332"/>
    </location>
</feature>
<dbReference type="GO" id="GO:0005975">
    <property type="term" value="P:carbohydrate metabolic process"/>
    <property type="evidence" value="ECO:0007669"/>
    <property type="project" value="UniProtKB-UniRule"/>
</dbReference>
<evidence type="ECO:0000256" key="6">
    <source>
        <dbReference type="PIRNR" id="PIRNR038193"/>
    </source>
</evidence>
<feature type="disulfide bond" evidence="9">
    <location>
        <begin position="417"/>
        <end position="423"/>
    </location>
</feature>
<dbReference type="Proteomes" id="UP000504632">
    <property type="component" value="Chromosome 2"/>
</dbReference>
<feature type="disulfide bond" evidence="9">
    <location>
        <begin position="357"/>
        <end position="368"/>
    </location>
</feature>
<keyword evidence="11" id="KW-0732">Signal</keyword>
<gene>
    <name evidence="13 14 15" type="primary">LOC115805291</name>
</gene>
<evidence type="ECO:0000256" key="10">
    <source>
        <dbReference type="RuleBase" id="RU610713"/>
    </source>
</evidence>
<evidence type="ECO:0000313" key="12">
    <source>
        <dbReference type="Proteomes" id="UP000504632"/>
    </source>
</evidence>
<feature type="chain" id="PRO_5044642734" description="Hyaluronidase" evidence="11">
    <location>
        <begin position="16"/>
        <end position="440"/>
    </location>
</feature>
<dbReference type="GeneID" id="115805291"/>
<proteinExistence type="inferred from homology"/>
<dbReference type="GO" id="GO:0004415">
    <property type="term" value="F:hyalurononglucosaminidase activity"/>
    <property type="evidence" value="ECO:0007669"/>
    <property type="project" value="UniProtKB-UniRule"/>
</dbReference>
<feature type="active site" description="Proton donor" evidence="7">
    <location>
        <position position="128"/>
    </location>
</feature>
<dbReference type="SUPFAM" id="SSF51445">
    <property type="entry name" value="(Trans)glycosidases"/>
    <property type="match status" value="1"/>
</dbReference>
<dbReference type="RefSeq" id="XP_030621689.1">
    <property type="nucleotide sequence ID" value="XM_030765829.1"/>
</dbReference>
<evidence type="ECO:0000256" key="1">
    <source>
        <dbReference type="ARBA" id="ARBA00000251"/>
    </source>
</evidence>
<comment type="similarity">
    <text evidence="2 6 10">Belongs to the glycosyl hydrolase 56 family.</text>
</comment>
<evidence type="ECO:0000256" key="2">
    <source>
        <dbReference type="ARBA" id="ARBA00008871"/>
    </source>
</evidence>
<dbReference type="InterPro" id="IPR013785">
    <property type="entry name" value="Aldolase_TIM"/>
</dbReference>
<evidence type="ECO:0000313" key="13">
    <source>
        <dbReference type="RefSeq" id="XP_030621689.1"/>
    </source>
</evidence>
<dbReference type="PANTHER" id="PTHR11769:SF20">
    <property type="entry name" value="HYALURONIDASE PH-20"/>
    <property type="match status" value="1"/>
</dbReference>
<feature type="disulfide bond" evidence="9">
    <location>
        <begin position="204"/>
        <end position="218"/>
    </location>
</feature>
<dbReference type="OrthoDB" id="5796153at2759"/>
<dbReference type="RefSeq" id="XP_030621690.1">
    <property type="nucleotide sequence ID" value="XM_030765830.1"/>
</dbReference>
<comment type="catalytic activity">
    <reaction evidence="1 10">
        <text>Random hydrolysis of (1-&gt;4)-linkages between N-acetyl-beta-D-glucosamine and D-glucuronate residues in hyaluronate.</text>
        <dbReference type="EC" id="3.2.1.35"/>
    </reaction>
</comment>
<evidence type="ECO:0000313" key="15">
    <source>
        <dbReference type="RefSeq" id="XP_030621691.1"/>
    </source>
</evidence>
<dbReference type="EC" id="3.2.1.35" evidence="10"/>
<dbReference type="AlphaFoldDB" id="A0A6J2UNQ9"/>
<evidence type="ECO:0000313" key="14">
    <source>
        <dbReference type="RefSeq" id="XP_030621690.1"/>
    </source>
</evidence>
<evidence type="ECO:0000256" key="8">
    <source>
        <dbReference type="PIRSR" id="PIRSR038193-2"/>
    </source>
</evidence>
<dbReference type="GO" id="GO:0001669">
    <property type="term" value="C:acrosomal vesicle"/>
    <property type="evidence" value="ECO:0007669"/>
    <property type="project" value="TreeGrafter"/>
</dbReference>
<evidence type="ECO:0000256" key="7">
    <source>
        <dbReference type="PIRSR" id="PIRSR038193-1"/>
    </source>
</evidence>
<protein>
    <recommendedName>
        <fullName evidence="10">Hyaluronidase</fullName>
        <ecNumber evidence="10">3.2.1.35</ecNumber>
    </recommendedName>
</protein>
<evidence type="ECO:0000256" key="11">
    <source>
        <dbReference type="SAM" id="SignalP"/>
    </source>
</evidence>
<feature type="glycosylation site" description="N-linked (GlcNAc...) asparagine" evidence="8">
    <location>
        <position position="349"/>
    </location>
</feature>
<sequence>MSAFILFLLVGICFASPPPPTAAPLFEGKPFVLIWNGPVSKCKQLQIHLDMSVFQDVTTPARVANQSLTLFYKNRIGLFPYTDQHTLKQYNGGIPQRGNLTESLTKARAEFVKYLPNTSPGLAVIDWEEWLPMFDRSLETMELYRKLSINYTRELDPSLTIEQAIRRAKWHFQTNARKYMEKTIGLGLTLRPKYLWGYYLFPDCHNYEWEDSDYTGKCSEATKELNDELLWLWKASTALYPSAYLPASMSQRYEAALFVRNQVQEALRVSALPKHPSTAPVYVYLRPLFREQKKLYLSEVDLVRSIGESAALGSSGVVLWGSSSDYNDKASCEALSSYLSDTLNPYIANVTAAASLCSKMLCQGSGRCVRKNYDSDDYLHLNPESFHIQMNNETYLATGVLSRGDVIAWADKFTCQCYANQTCSAQIPSVLPENPVIIEL</sequence>
<reference evidence="13 14" key="1">
    <citation type="submission" date="2025-04" db="UniProtKB">
        <authorList>
            <consortium name="RefSeq"/>
        </authorList>
    </citation>
    <scope>IDENTIFICATION</scope>
</reference>
<dbReference type="PANTHER" id="PTHR11769">
    <property type="entry name" value="HYALURONIDASE"/>
    <property type="match status" value="1"/>
</dbReference>
<name>A0A6J2UNQ9_CHACN</name>
<organism evidence="12 13">
    <name type="scientific">Chanos chanos</name>
    <name type="common">Milkfish</name>
    <name type="synonym">Mugil chanos</name>
    <dbReference type="NCBI Taxonomy" id="29144"/>
    <lineage>
        <taxon>Eukaryota</taxon>
        <taxon>Metazoa</taxon>
        <taxon>Chordata</taxon>
        <taxon>Craniata</taxon>
        <taxon>Vertebrata</taxon>
        <taxon>Euteleostomi</taxon>
        <taxon>Actinopterygii</taxon>
        <taxon>Neopterygii</taxon>
        <taxon>Teleostei</taxon>
        <taxon>Ostariophysi</taxon>
        <taxon>Gonorynchiformes</taxon>
        <taxon>Chanidae</taxon>
        <taxon>Chanos</taxon>
    </lineage>
</organism>
<feature type="signal peptide" evidence="11">
    <location>
        <begin position="1"/>
        <end position="15"/>
    </location>
</feature>
<dbReference type="PIRSF" id="PIRSF038193">
    <property type="entry name" value="Hyaluronidase"/>
    <property type="match status" value="1"/>
</dbReference>
<evidence type="ECO:0000256" key="4">
    <source>
        <dbReference type="ARBA" id="ARBA00023157"/>
    </source>
</evidence>
<dbReference type="FunFam" id="3.20.20.70:FF:000065">
    <property type="entry name" value="Hyaluronidase"/>
    <property type="match status" value="1"/>
</dbReference>
<dbReference type="InterPro" id="IPR018155">
    <property type="entry name" value="Hyaluronidase"/>
</dbReference>
<evidence type="ECO:0000256" key="9">
    <source>
        <dbReference type="PIRSR" id="PIRSR038193-3"/>
    </source>
</evidence>
<feature type="disulfide bond" evidence="9">
    <location>
        <begin position="362"/>
        <end position="415"/>
    </location>
</feature>
<keyword evidence="3 10" id="KW-0378">Hydrolase</keyword>
<keyword evidence="4 9" id="KW-1015">Disulfide bond</keyword>